<protein>
    <submittedName>
        <fullName evidence="3">Efflux RND transporter periplasmic adaptor subunit</fullName>
    </submittedName>
    <submittedName>
        <fullName evidence="4">Efflux transporter periplasmic adaptor subunit</fullName>
    </submittedName>
</protein>
<dbReference type="SUPFAM" id="SSF111369">
    <property type="entry name" value="HlyD-like secretion proteins"/>
    <property type="match status" value="1"/>
</dbReference>
<evidence type="ECO:0000256" key="1">
    <source>
        <dbReference type="ARBA" id="ARBA00009477"/>
    </source>
</evidence>
<organism evidence="4 5">
    <name type="scientific">Vibrio europaeus</name>
    <dbReference type="NCBI Taxonomy" id="300876"/>
    <lineage>
        <taxon>Bacteria</taxon>
        <taxon>Pseudomonadati</taxon>
        <taxon>Pseudomonadota</taxon>
        <taxon>Gammaproteobacteria</taxon>
        <taxon>Vibrionales</taxon>
        <taxon>Vibrionaceae</taxon>
        <taxon>Vibrio</taxon>
        <taxon>Vibrio oreintalis group</taxon>
    </lineage>
</organism>
<dbReference type="GeneID" id="78078665"/>
<dbReference type="AlphaFoldDB" id="A0A178J938"/>
<sequence length="351" mass="38588">MRIKTFALAAISIGLLSACTPDSTHREANPLMVDTFSVAAASESQYRNFNGQVMPAELTPLAFRLDGEIASILVKEGDNVTKGQTIAMLDDAKTKQKLNDAQAKYELALKQVKRGQELRTNKMISRAELDELTANFQLAEANLGSAKAAMKYMRLRAPFDGVVSSVDKKKFENVSPGEQVIAIYQDNKVYVKIEVSDSVLAMLNPATNAQDYKPMASFAGHNGSYPIAYYEHTSELHPQSQTYELWLRMAQTEQPILPGTSAKVSVDLVKAGLNTYKAYQVPMTAIDAGRQSQDFYVWKLEQGEAHRYPVTVDQITGSGALVGTGIKKGDVLIKSNLRKLRDGMKIKGAEL</sequence>
<dbReference type="GO" id="GO:1990281">
    <property type="term" value="C:efflux pump complex"/>
    <property type="evidence" value="ECO:0007669"/>
    <property type="project" value="TreeGrafter"/>
</dbReference>
<dbReference type="GO" id="GO:0015562">
    <property type="term" value="F:efflux transmembrane transporter activity"/>
    <property type="evidence" value="ECO:0007669"/>
    <property type="project" value="TreeGrafter"/>
</dbReference>
<reference evidence="4 5" key="1">
    <citation type="submission" date="2016-03" db="EMBL/GenBank/DDBJ databases">
        <title>Draft genome sequence of the Vibrio tubiashii subs. europaeus.</title>
        <authorList>
            <person name="Spinard E."/>
            <person name="Dubert J."/>
            <person name="Nelson D.R."/>
            <person name="Barja J.L."/>
        </authorList>
    </citation>
    <scope>NUCLEOTIDE SEQUENCE [LARGE SCALE GENOMIC DNA]</scope>
    <source>
        <strain evidence="5">PP-638</strain>
        <strain evidence="4">PP2-638</strain>
    </source>
</reference>
<dbReference type="InterPro" id="IPR058624">
    <property type="entry name" value="MdtA-like_HH"/>
</dbReference>
<evidence type="ECO:0000313" key="3">
    <source>
        <dbReference type="EMBL" id="MDC5738701.1"/>
    </source>
</evidence>
<keyword evidence="6" id="KW-1185">Reference proteome</keyword>
<accession>A0A178J938</accession>
<evidence type="ECO:0000259" key="2">
    <source>
        <dbReference type="Pfam" id="PF25876"/>
    </source>
</evidence>
<evidence type="ECO:0000313" key="6">
    <source>
        <dbReference type="Proteomes" id="UP001150001"/>
    </source>
</evidence>
<evidence type="ECO:0000313" key="4">
    <source>
        <dbReference type="EMBL" id="OAM98440.1"/>
    </source>
</evidence>
<name>A0A178J938_9VIBR</name>
<dbReference type="OrthoDB" id="2110899at2"/>
<feature type="domain" description="Multidrug resistance protein MdtA-like alpha-helical hairpin" evidence="2">
    <location>
        <begin position="93"/>
        <end position="151"/>
    </location>
</feature>
<dbReference type="PANTHER" id="PTHR30469">
    <property type="entry name" value="MULTIDRUG RESISTANCE PROTEIN MDTA"/>
    <property type="match status" value="1"/>
</dbReference>
<dbReference type="Proteomes" id="UP000094761">
    <property type="component" value="Unassembled WGS sequence"/>
</dbReference>
<dbReference type="Proteomes" id="UP001150001">
    <property type="component" value="Unassembled WGS sequence"/>
</dbReference>
<comment type="caution">
    <text evidence="4">The sequence shown here is derived from an EMBL/GenBank/DDBJ whole genome shotgun (WGS) entry which is preliminary data.</text>
</comment>
<dbReference type="Gene3D" id="2.40.50.100">
    <property type="match status" value="1"/>
</dbReference>
<dbReference type="PROSITE" id="PS51257">
    <property type="entry name" value="PROKAR_LIPOPROTEIN"/>
    <property type="match status" value="1"/>
</dbReference>
<dbReference type="RefSeq" id="WP_069669578.1">
    <property type="nucleotide sequence ID" value="NZ_JAPFIM010000018.1"/>
</dbReference>
<dbReference type="Gene3D" id="2.40.420.20">
    <property type="match status" value="1"/>
</dbReference>
<dbReference type="NCBIfam" id="TIGR01730">
    <property type="entry name" value="RND_mfp"/>
    <property type="match status" value="1"/>
</dbReference>
<evidence type="ECO:0000313" key="5">
    <source>
        <dbReference type="Proteomes" id="UP000094761"/>
    </source>
</evidence>
<dbReference type="Gene3D" id="1.10.287.470">
    <property type="entry name" value="Helix hairpin bin"/>
    <property type="match status" value="1"/>
</dbReference>
<gene>
    <name evidence="4" type="ORF">AZ468_23300</name>
    <name evidence="3" type="ORF">OPW20_01420</name>
</gene>
<dbReference type="Gene3D" id="2.40.30.170">
    <property type="match status" value="1"/>
</dbReference>
<proteinExistence type="inferred from homology"/>
<dbReference type="InterPro" id="IPR006143">
    <property type="entry name" value="RND_pump_MFP"/>
</dbReference>
<comment type="similarity">
    <text evidence="1">Belongs to the membrane fusion protein (MFP) (TC 8.A.1) family.</text>
</comment>
<dbReference type="EMBL" id="JAPFIT010000010">
    <property type="protein sequence ID" value="MDC5738701.1"/>
    <property type="molecule type" value="Genomic_DNA"/>
</dbReference>
<dbReference type="PANTHER" id="PTHR30469:SF20">
    <property type="entry name" value="EFFLUX RND TRANSPORTER PERIPLASMIC ADAPTOR SUBUNIT"/>
    <property type="match status" value="1"/>
</dbReference>
<dbReference type="EMBL" id="LUAX01000007">
    <property type="protein sequence ID" value="OAM98440.1"/>
    <property type="molecule type" value="Genomic_DNA"/>
</dbReference>
<dbReference type="Pfam" id="PF25876">
    <property type="entry name" value="HH_MFP_RND"/>
    <property type="match status" value="1"/>
</dbReference>
<reference evidence="3" key="2">
    <citation type="submission" date="2022-11" db="EMBL/GenBank/DDBJ databases">
        <title>Role of the vibriolysin VemA secreted by the emergent pathogen Vibrio europaeus in the colonization of Manila clam mucus.</title>
        <authorList>
            <person name="Martinez C."/>
            <person name="Rodriguez S."/>
            <person name="Vences A."/>
            <person name="Barja J.L."/>
            <person name="Toranzo A.E."/>
            <person name="Dubert J."/>
        </authorList>
    </citation>
    <scope>NUCLEOTIDE SEQUENCE</scope>
    <source>
        <strain evidence="3">3454</strain>
    </source>
</reference>